<dbReference type="InterPro" id="IPR011765">
    <property type="entry name" value="Pept_M16_N"/>
</dbReference>
<dbReference type="SUPFAM" id="SSF63411">
    <property type="entry name" value="LuxS/MPP-like metallohydrolase"/>
    <property type="match status" value="2"/>
</dbReference>
<feature type="signal peptide" evidence="1">
    <location>
        <begin position="1"/>
        <end position="20"/>
    </location>
</feature>
<protein>
    <submittedName>
        <fullName evidence="4">Insulinase family protein</fullName>
    </submittedName>
</protein>
<dbReference type="Proteomes" id="UP000306113">
    <property type="component" value="Unassembled WGS sequence"/>
</dbReference>
<comment type="caution">
    <text evidence="4">The sequence shown here is derived from an EMBL/GenBank/DDBJ whole genome shotgun (WGS) entry which is preliminary data.</text>
</comment>
<accession>A0A4S3M9T1</accession>
<keyword evidence="1" id="KW-0732">Signal</keyword>
<reference evidence="4 5" key="1">
    <citation type="submission" date="2019-04" db="EMBL/GenBank/DDBJ databases">
        <title>Draft genome sequence of Youngimonas vesicularis.</title>
        <authorList>
            <person name="Hameed A."/>
        </authorList>
    </citation>
    <scope>NUCLEOTIDE SEQUENCE [LARGE SCALE GENOMIC DNA]</scope>
    <source>
        <strain evidence="4 5">CC-AMW-E</strain>
    </source>
</reference>
<dbReference type="Pfam" id="PF00675">
    <property type="entry name" value="Peptidase_M16"/>
    <property type="match status" value="1"/>
</dbReference>
<dbReference type="GO" id="GO:0046872">
    <property type="term" value="F:metal ion binding"/>
    <property type="evidence" value="ECO:0007669"/>
    <property type="project" value="InterPro"/>
</dbReference>
<feature type="domain" description="Peptidase M16 N-terminal" evidence="2">
    <location>
        <begin position="38"/>
        <end position="180"/>
    </location>
</feature>
<dbReference type="Gene3D" id="3.30.830.10">
    <property type="entry name" value="Metalloenzyme, LuxS/M16 peptidase-like"/>
    <property type="match status" value="2"/>
</dbReference>
<dbReference type="AlphaFoldDB" id="A0A4S3M9T1"/>
<dbReference type="OrthoDB" id="9811314at2"/>
<evidence type="ECO:0000259" key="2">
    <source>
        <dbReference type="Pfam" id="PF00675"/>
    </source>
</evidence>
<evidence type="ECO:0000313" key="5">
    <source>
        <dbReference type="Proteomes" id="UP000306113"/>
    </source>
</evidence>
<evidence type="ECO:0000313" key="4">
    <source>
        <dbReference type="EMBL" id="THD73999.1"/>
    </source>
</evidence>
<evidence type="ECO:0000256" key="1">
    <source>
        <dbReference type="SAM" id="SignalP"/>
    </source>
</evidence>
<dbReference type="PANTHER" id="PTHR11851:SF224">
    <property type="entry name" value="PROCESSING PROTEASE"/>
    <property type="match status" value="1"/>
</dbReference>
<dbReference type="InterPro" id="IPR011249">
    <property type="entry name" value="Metalloenz_LuxS/M16"/>
</dbReference>
<dbReference type="PANTHER" id="PTHR11851">
    <property type="entry name" value="METALLOPROTEASE"/>
    <property type="match status" value="1"/>
</dbReference>
<dbReference type="InterPro" id="IPR050361">
    <property type="entry name" value="MPP/UQCRC_Complex"/>
</dbReference>
<dbReference type="EMBL" id="SSMD01000004">
    <property type="protein sequence ID" value="THD73999.1"/>
    <property type="molecule type" value="Genomic_DNA"/>
</dbReference>
<dbReference type="RefSeq" id="WP_136339209.1">
    <property type="nucleotide sequence ID" value="NZ_SSMD01000004.1"/>
</dbReference>
<organism evidence="4 5">
    <name type="scientific">Thalassobius vesicularis</name>
    <dbReference type="NCBI Taxonomy" id="1294297"/>
    <lineage>
        <taxon>Bacteria</taxon>
        <taxon>Pseudomonadati</taxon>
        <taxon>Pseudomonadota</taxon>
        <taxon>Alphaproteobacteria</taxon>
        <taxon>Rhodobacterales</taxon>
        <taxon>Roseobacteraceae</taxon>
        <taxon>Thalassovita</taxon>
    </lineage>
</organism>
<proteinExistence type="predicted"/>
<name>A0A4S3M9T1_9RHOB</name>
<gene>
    <name evidence="4" type="ORF">E7681_10355</name>
</gene>
<feature type="domain" description="Peptidase M16 C-terminal" evidence="3">
    <location>
        <begin position="188"/>
        <end position="362"/>
    </location>
</feature>
<dbReference type="Pfam" id="PF05193">
    <property type="entry name" value="Peptidase_M16_C"/>
    <property type="match status" value="1"/>
</dbReference>
<keyword evidence="5" id="KW-1185">Reference proteome</keyword>
<dbReference type="InterPro" id="IPR007863">
    <property type="entry name" value="Peptidase_M16_C"/>
</dbReference>
<evidence type="ECO:0000259" key="3">
    <source>
        <dbReference type="Pfam" id="PF05193"/>
    </source>
</evidence>
<feature type="chain" id="PRO_5020305760" evidence="1">
    <location>
        <begin position="21"/>
        <end position="436"/>
    </location>
</feature>
<sequence>MIARFILSLGLLLAALPAWADVNIQQVTSASGLKAWLVEDHTIPFTALELRFRGGARLDAADKSGATNLMVGLLEEGAGDRDSRQFARALEELAASFGYDLSDDFTSVSAKFLTENRDQAVALLRDSLIAPRFDEDAVERVRQQVLSGIMSDDKDPRDIASRQFRELVYGDHPYARPQSGTAETVTALTRDDLIAAHKSALTRDRVYIGAVGDITPDELAQLMDTLLADLPATGPELPAAAALNLPGGVQVTDYQTPQSVVLFAQPGISQDDPDFFPAFVLDLILGGGGFESRLMHEVREKRGLTYGVYTYLADKDGAQLWMGSVASGNERVAQAVQVIRDEWQKLQEHGVTQKELDDAKTYLTGAYPLRFDGNAQIAQILVGMQTSGRPIDYIATRNDKVNAVTLEDIQRVAKRLVDPAHLTFVIVGQPQDLPAN</sequence>